<name>A0ABZ2P3H1_9BRAD</name>
<dbReference type="CDD" id="cd06325">
    <property type="entry name" value="PBP1_ABC_unchar_transporter"/>
    <property type="match status" value="1"/>
</dbReference>
<accession>A0ABZ2P3H1</accession>
<reference evidence="1" key="2">
    <citation type="submission" date="2024-03" db="EMBL/GenBank/DDBJ databases">
        <authorList>
            <person name="Bromfield E.S.P."/>
            <person name="Cloutier S."/>
        </authorList>
    </citation>
    <scope>NUCLEOTIDE SEQUENCE</scope>
    <source>
        <strain evidence="1">5S5</strain>
    </source>
</reference>
<gene>
    <name evidence="1" type="ORF">WDK88_09295</name>
</gene>
<dbReference type="RefSeq" id="WP_338821935.1">
    <property type="nucleotide sequence ID" value="NZ_CP147708.1"/>
</dbReference>
<dbReference type="PANTHER" id="PTHR35271:SF1">
    <property type="entry name" value="ABC TRANSPORTER, SUBSTRATE-BINDING LIPOPROTEIN"/>
    <property type="match status" value="1"/>
</dbReference>
<dbReference type="Proteomes" id="UP001432046">
    <property type="component" value="Chromosome"/>
</dbReference>
<evidence type="ECO:0000313" key="1">
    <source>
        <dbReference type="EMBL" id="WXC81772.1"/>
    </source>
</evidence>
<organism evidence="1 2">
    <name type="scientific">Bradyrhizobium septentrionale</name>
    <dbReference type="NCBI Taxonomy" id="1404411"/>
    <lineage>
        <taxon>Bacteria</taxon>
        <taxon>Pseudomonadati</taxon>
        <taxon>Pseudomonadota</taxon>
        <taxon>Alphaproteobacteria</taxon>
        <taxon>Hyphomicrobiales</taxon>
        <taxon>Nitrobacteraceae</taxon>
        <taxon>Bradyrhizobium</taxon>
    </lineage>
</organism>
<keyword evidence="2" id="KW-1185">Reference proteome</keyword>
<protein>
    <submittedName>
        <fullName evidence="1">ABC transporter substrate-binding protein</fullName>
    </submittedName>
</protein>
<dbReference type="EMBL" id="CP147711">
    <property type="protein sequence ID" value="WXC81772.1"/>
    <property type="molecule type" value="Genomic_DNA"/>
</dbReference>
<dbReference type="Pfam" id="PF04392">
    <property type="entry name" value="ABC_sub_bind"/>
    <property type="match status" value="1"/>
</dbReference>
<reference evidence="1" key="1">
    <citation type="journal article" date="2021" name="Int. J. Syst. Evol. Microbiol.">
        <title>Bradyrhizobium septentrionale sp. nov. (sv. septentrionale) and Bradyrhizobium quebecense sp. nov. (sv. septentrionale) associated with legumes native to Canada possess rearranged symbiosis genes and numerous insertion sequences.</title>
        <authorList>
            <person name="Bromfield E.S.P."/>
            <person name="Cloutier S."/>
        </authorList>
    </citation>
    <scope>NUCLEOTIDE SEQUENCE</scope>
    <source>
        <strain evidence="1">5S5</strain>
    </source>
</reference>
<proteinExistence type="predicted"/>
<dbReference type="PANTHER" id="PTHR35271">
    <property type="entry name" value="ABC TRANSPORTER, SUBSTRATE-BINDING LIPOPROTEIN-RELATED"/>
    <property type="match status" value="1"/>
</dbReference>
<dbReference type="InterPro" id="IPR007487">
    <property type="entry name" value="ABC_transpt-TYRBP-like"/>
</dbReference>
<sequence>MHRRVFLASTLAATFVPQSLVAQSTEKVRRIGWVTAQTAASLAPYIEAFRKGLSERGYSEGRNLAIEYRYGEGVDGRVPEQVRELVRLPVDLIVAQGTAAFELPPLDLPVVFVISADPVSSGFADSLAKPRGNKSGLTLMAVELMGKRLDLLKEIVPNLRRIAFIGNPEHPGAHLERGASEETGRQLGLTIDYFATETREKLTAALAAMADDPPQAISILADGFAVQNRQTIIDFAMSKHIPAISGWPIFAQSGALFTYGPKVADSYRRLAYYVDRVFKGTRPADLPIEQPTTFEFVINMRTAKALNITISPSLLVRAERVIE</sequence>
<dbReference type="Gene3D" id="3.40.50.2300">
    <property type="match status" value="2"/>
</dbReference>
<evidence type="ECO:0000313" key="2">
    <source>
        <dbReference type="Proteomes" id="UP001432046"/>
    </source>
</evidence>